<accession>A0AAD9LAE9</accession>
<sequence>MEEGHSAAIKDAPSKFEQMVSVSSTEVGNLVRFKIVSIKQLSRDCVILTAEMNRVGILGVNVLLILTASASSMVERGGVLWMVVPSERTLKDFVLGMVEGLSVRILAV</sequence>
<dbReference type="Proteomes" id="UP001259832">
    <property type="component" value="Unassembled WGS sequence"/>
</dbReference>
<organism evidence="1 2">
    <name type="scientific">Phytophthora citrophthora</name>
    <dbReference type="NCBI Taxonomy" id="4793"/>
    <lineage>
        <taxon>Eukaryota</taxon>
        <taxon>Sar</taxon>
        <taxon>Stramenopiles</taxon>
        <taxon>Oomycota</taxon>
        <taxon>Peronosporomycetes</taxon>
        <taxon>Peronosporales</taxon>
        <taxon>Peronosporaceae</taxon>
        <taxon>Phytophthora</taxon>
    </lineage>
</organism>
<comment type="caution">
    <text evidence="1">The sequence shown here is derived from an EMBL/GenBank/DDBJ whole genome shotgun (WGS) entry which is preliminary data.</text>
</comment>
<protein>
    <submittedName>
        <fullName evidence="1">Uncharacterized protein</fullName>
    </submittedName>
</protein>
<proteinExistence type="predicted"/>
<gene>
    <name evidence="1" type="ORF">P3T76_015192</name>
</gene>
<keyword evidence="2" id="KW-1185">Reference proteome</keyword>
<name>A0AAD9LAE9_9STRA</name>
<evidence type="ECO:0000313" key="2">
    <source>
        <dbReference type="Proteomes" id="UP001259832"/>
    </source>
</evidence>
<dbReference type="EMBL" id="JASMQC010000050">
    <property type="protein sequence ID" value="KAK1929240.1"/>
    <property type="molecule type" value="Genomic_DNA"/>
</dbReference>
<reference evidence="1" key="1">
    <citation type="submission" date="2023-08" db="EMBL/GenBank/DDBJ databases">
        <title>Reference Genome Resource for the Citrus Pathogen Phytophthora citrophthora.</title>
        <authorList>
            <person name="Moller H."/>
            <person name="Coetzee B."/>
            <person name="Rose L.J."/>
            <person name="Van Niekerk J.M."/>
        </authorList>
    </citation>
    <scope>NUCLEOTIDE SEQUENCE</scope>
    <source>
        <strain evidence="1">STE-U-9442</strain>
    </source>
</reference>
<dbReference type="AlphaFoldDB" id="A0AAD9LAE9"/>
<evidence type="ECO:0000313" key="1">
    <source>
        <dbReference type="EMBL" id="KAK1929240.1"/>
    </source>
</evidence>